<proteinExistence type="predicted"/>
<accession>A0A9P6TZT7</accession>
<dbReference type="SUPFAM" id="SSF52047">
    <property type="entry name" value="RNI-like"/>
    <property type="match status" value="1"/>
</dbReference>
<name>A0A9P6TZT7_9FUNG</name>
<dbReference type="AlphaFoldDB" id="A0A9P6TZT7"/>
<organism evidence="2 3">
    <name type="scientific">Actinomortierella ambigua</name>
    <dbReference type="NCBI Taxonomy" id="1343610"/>
    <lineage>
        <taxon>Eukaryota</taxon>
        <taxon>Fungi</taxon>
        <taxon>Fungi incertae sedis</taxon>
        <taxon>Mucoromycota</taxon>
        <taxon>Mortierellomycotina</taxon>
        <taxon>Mortierellomycetes</taxon>
        <taxon>Mortierellales</taxon>
        <taxon>Mortierellaceae</taxon>
        <taxon>Actinomortierella</taxon>
    </lineage>
</organism>
<keyword evidence="3" id="KW-1185">Reference proteome</keyword>
<dbReference type="PANTHER" id="PTHR38926">
    <property type="entry name" value="F-BOX DOMAIN CONTAINING PROTEIN, EXPRESSED"/>
    <property type="match status" value="1"/>
</dbReference>
<keyword evidence="1" id="KW-0732">Signal</keyword>
<dbReference type="Proteomes" id="UP000807716">
    <property type="component" value="Unassembled WGS sequence"/>
</dbReference>
<dbReference type="PANTHER" id="PTHR38926:SF72">
    <property type="entry name" value="IM:7136021-RELATED"/>
    <property type="match status" value="1"/>
</dbReference>
<evidence type="ECO:0000313" key="2">
    <source>
        <dbReference type="EMBL" id="KAG0253568.1"/>
    </source>
</evidence>
<comment type="caution">
    <text evidence="2">The sequence shown here is derived from an EMBL/GenBank/DDBJ whole genome shotgun (WGS) entry which is preliminary data.</text>
</comment>
<protein>
    <recommendedName>
        <fullName evidence="4">F-box domain-containing protein</fullName>
    </recommendedName>
</protein>
<evidence type="ECO:0000313" key="3">
    <source>
        <dbReference type="Proteomes" id="UP000807716"/>
    </source>
</evidence>
<dbReference type="EMBL" id="JAAAJB010000572">
    <property type="protein sequence ID" value="KAG0253568.1"/>
    <property type="molecule type" value="Genomic_DNA"/>
</dbReference>
<gene>
    <name evidence="2" type="ORF">DFQ27_007336</name>
</gene>
<reference evidence="2" key="1">
    <citation type="journal article" date="2020" name="Fungal Divers.">
        <title>Resolving the Mortierellaceae phylogeny through synthesis of multi-gene phylogenetics and phylogenomics.</title>
        <authorList>
            <person name="Vandepol N."/>
            <person name="Liber J."/>
            <person name="Desiro A."/>
            <person name="Na H."/>
            <person name="Kennedy M."/>
            <person name="Barry K."/>
            <person name="Grigoriev I.V."/>
            <person name="Miller A.N."/>
            <person name="O'Donnell K."/>
            <person name="Stajich J.E."/>
            <person name="Bonito G."/>
        </authorList>
    </citation>
    <scope>NUCLEOTIDE SEQUENCE</scope>
    <source>
        <strain evidence="2">BC1065</strain>
    </source>
</reference>
<sequence>MLPAFHVLLLPDVAFLMFEQLSMSERQRARLVCRTWNGVYDSLKGTSVVWSPTTLDGDGVIRELEESLFKSPAPLTAVELRLPDYPLGLNTKQRHCLEADLGQLFERALSSLLVCQIRRQYGFRLNRLRIDGWMECLLTPLPSYLSRLSLTRSLETLELSVPHTGTIDLMGVLSSLPQLRTIRLAATDVLSWTSCKIQNVEDPFTDDGHGRTRPRRCFRLERLQISNFLLEVQDLLKILEHCPQLEALQLVGSLTGSWGVSGRSVFTAHCTRLRHLHITPATMENTVMPISRNFQDILAGLPQLKRLGTVYQSACTDGKTGQTPKNDTLKVIQETMMNLTWLYLAEPSWSPSACESILPFLRDMPHLEYFYAPFSYVDMDQLAVTKKHRRHVEPWVAHRLRVLDLGLMNSLYGNTSRMHGEHHPALRTRDIFEFVGRTMPNLVHLRLRLFSGITLVPSGGMHYLSWLEKLETLVLVMQTPTTPIDEWKAGLFQWLDQPSTLAPAEPGPAFYTGARKPKSRMSSKVKSWLLPSTGDKILSTQDERVATMLFATYDRALPNLRRLHIQQYEAVPGGVPSEEMDQKMGELEKYLKELRKEDKMQITAESRRWEKSNMIFHLSDSNVFVRA</sequence>
<evidence type="ECO:0008006" key="4">
    <source>
        <dbReference type="Google" id="ProtNLM"/>
    </source>
</evidence>
<feature type="chain" id="PRO_5040162036" description="F-box domain-containing protein" evidence="1">
    <location>
        <begin position="25"/>
        <end position="627"/>
    </location>
</feature>
<dbReference type="OrthoDB" id="2395154at2759"/>
<dbReference type="InterPro" id="IPR032675">
    <property type="entry name" value="LRR_dom_sf"/>
</dbReference>
<evidence type="ECO:0000256" key="1">
    <source>
        <dbReference type="SAM" id="SignalP"/>
    </source>
</evidence>
<dbReference type="Gene3D" id="3.80.10.10">
    <property type="entry name" value="Ribonuclease Inhibitor"/>
    <property type="match status" value="1"/>
</dbReference>
<feature type="signal peptide" evidence="1">
    <location>
        <begin position="1"/>
        <end position="24"/>
    </location>
</feature>